<evidence type="ECO:0000313" key="3">
    <source>
        <dbReference type="Proteomes" id="UP001420932"/>
    </source>
</evidence>
<dbReference type="EMBL" id="JBBNAF010000011">
    <property type="protein sequence ID" value="KAK9098200.1"/>
    <property type="molecule type" value="Genomic_DNA"/>
</dbReference>
<evidence type="ECO:0000259" key="1">
    <source>
        <dbReference type="Pfam" id="PF03171"/>
    </source>
</evidence>
<name>A0AAP0ER95_9MAGN</name>
<keyword evidence="3" id="KW-1185">Reference proteome</keyword>
<accession>A0AAP0ER95</accession>
<comment type="caution">
    <text evidence="2">The sequence shown here is derived from an EMBL/GenBank/DDBJ whole genome shotgun (WGS) entry which is preliminary data.</text>
</comment>
<organism evidence="2 3">
    <name type="scientific">Stephania yunnanensis</name>
    <dbReference type="NCBI Taxonomy" id="152371"/>
    <lineage>
        <taxon>Eukaryota</taxon>
        <taxon>Viridiplantae</taxon>
        <taxon>Streptophyta</taxon>
        <taxon>Embryophyta</taxon>
        <taxon>Tracheophyta</taxon>
        <taxon>Spermatophyta</taxon>
        <taxon>Magnoliopsida</taxon>
        <taxon>Ranunculales</taxon>
        <taxon>Menispermaceae</taxon>
        <taxon>Menispermoideae</taxon>
        <taxon>Cissampelideae</taxon>
        <taxon>Stephania</taxon>
    </lineage>
</organism>
<reference evidence="2 3" key="1">
    <citation type="submission" date="2024-01" db="EMBL/GenBank/DDBJ databases">
        <title>Genome assemblies of Stephania.</title>
        <authorList>
            <person name="Yang L."/>
        </authorList>
    </citation>
    <scope>NUCLEOTIDE SEQUENCE [LARGE SCALE GENOMIC DNA]</scope>
    <source>
        <strain evidence="2">YNDBR</strain>
        <tissue evidence="2">Leaf</tissue>
    </source>
</reference>
<dbReference type="Gene3D" id="2.60.120.330">
    <property type="entry name" value="B-lactam Antibiotic, Isopenicillin N Synthase, Chain"/>
    <property type="match status" value="1"/>
</dbReference>
<dbReference type="AlphaFoldDB" id="A0AAP0ER95"/>
<gene>
    <name evidence="2" type="ORF">Syun_025245</name>
</gene>
<dbReference type="InterPro" id="IPR027443">
    <property type="entry name" value="IPNS-like_sf"/>
</dbReference>
<proteinExistence type="predicted"/>
<protein>
    <recommendedName>
        <fullName evidence="1">Isopenicillin N synthase-like Fe(2+) 2OG dioxygenase domain-containing protein</fullName>
    </recommendedName>
</protein>
<evidence type="ECO:0000313" key="2">
    <source>
        <dbReference type="EMBL" id="KAK9098200.1"/>
    </source>
</evidence>
<dbReference type="Proteomes" id="UP001420932">
    <property type="component" value="Unassembled WGS sequence"/>
</dbReference>
<dbReference type="Pfam" id="PF03171">
    <property type="entry name" value="2OG-FeII_Oxy"/>
    <property type="match status" value="1"/>
</dbReference>
<feature type="domain" description="Isopenicillin N synthase-like Fe(2+) 2OG dioxygenase" evidence="1">
    <location>
        <begin position="2"/>
        <end position="43"/>
    </location>
</feature>
<dbReference type="SUPFAM" id="SSF51197">
    <property type="entry name" value="Clavaminate synthase-like"/>
    <property type="match status" value="1"/>
</dbReference>
<dbReference type="InterPro" id="IPR044861">
    <property type="entry name" value="IPNS-like_FE2OG_OXY"/>
</dbReference>
<sequence length="59" mass="6605">MVLNCHSQCPEPDLTLCMTSHSDYGFLTILLQDEAEGLQILYEEPSTGRPGKEKISDYS</sequence>